<dbReference type="InterPro" id="IPR016007">
    <property type="entry name" value="Alpha_rhamnosid"/>
</dbReference>
<organism evidence="9 10">
    <name type="scientific">Pedobacter metabolipauper</name>
    <dbReference type="NCBI Taxonomy" id="425513"/>
    <lineage>
        <taxon>Bacteria</taxon>
        <taxon>Pseudomonadati</taxon>
        <taxon>Bacteroidota</taxon>
        <taxon>Sphingobacteriia</taxon>
        <taxon>Sphingobacteriales</taxon>
        <taxon>Sphingobacteriaceae</taxon>
        <taxon>Pedobacter</taxon>
    </lineage>
</organism>
<dbReference type="PANTHER" id="PTHR33307">
    <property type="entry name" value="ALPHA-RHAMNOSIDASE (EUROFUNG)"/>
    <property type="match status" value="1"/>
</dbReference>
<dbReference type="GO" id="GO:0005975">
    <property type="term" value="P:carbohydrate metabolic process"/>
    <property type="evidence" value="ECO:0007669"/>
    <property type="project" value="InterPro"/>
</dbReference>
<dbReference type="InterPro" id="IPR008928">
    <property type="entry name" value="6-hairpin_glycosidase_sf"/>
</dbReference>
<dbReference type="SUPFAM" id="SSF48208">
    <property type="entry name" value="Six-hairpin glycosidases"/>
    <property type="match status" value="1"/>
</dbReference>
<keyword evidence="4" id="KW-0732">Signal</keyword>
<dbReference type="PANTHER" id="PTHR33307:SF6">
    <property type="entry name" value="ALPHA-RHAMNOSIDASE (EUROFUNG)-RELATED"/>
    <property type="match status" value="1"/>
</dbReference>
<feature type="domain" description="Alpha-L-rhamnosidase six-hairpin glycosidase" evidence="7">
    <location>
        <begin position="454"/>
        <end position="798"/>
    </location>
</feature>
<dbReference type="InterPro" id="IPR035396">
    <property type="entry name" value="Bac_rhamnosid6H"/>
</dbReference>
<accession>A0A4V3D0Q8</accession>
<dbReference type="Proteomes" id="UP000295620">
    <property type="component" value="Unassembled WGS sequence"/>
</dbReference>
<dbReference type="InterPro" id="IPR013737">
    <property type="entry name" value="Bac_rhamnosid_N"/>
</dbReference>
<dbReference type="Gene3D" id="1.50.10.10">
    <property type="match status" value="1"/>
</dbReference>
<protein>
    <recommendedName>
        <fullName evidence="2">alpha-L-rhamnosidase</fullName>
        <ecNumber evidence="2">3.2.1.40</ecNumber>
    </recommendedName>
</protein>
<feature type="domain" description="Alpha-L-rhamnosidase concanavalin-like" evidence="5">
    <location>
        <begin position="349"/>
        <end position="448"/>
    </location>
</feature>
<evidence type="ECO:0000259" key="5">
    <source>
        <dbReference type="Pfam" id="PF05592"/>
    </source>
</evidence>
<evidence type="ECO:0000256" key="1">
    <source>
        <dbReference type="ARBA" id="ARBA00001445"/>
    </source>
</evidence>
<proteinExistence type="predicted"/>
<evidence type="ECO:0000259" key="8">
    <source>
        <dbReference type="Pfam" id="PF17390"/>
    </source>
</evidence>
<dbReference type="InterPro" id="IPR013783">
    <property type="entry name" value="Ig-like_fold"/>
</dbReference>
<dbReference type="PIRSF" id="PIRSF010631">
    <property type="entry name" value="A-rhamnsds"/>
    <property type="match status" value="1"/>
</dbReference>
<dbReference type="OrthoDB" id="9766741at2"/>
<dbReference type="InterPro" id="IPR008902">
    <property type="entry name" value="Rhamnosid_concanavalin"/>
</dbReference>
<evidence type="ECO:0000313" key="10">
    <source>
        <dbReference type="Proteomes" id="UP000295620"/>
    </source>
</evidence>
<dbReference type="Pfam" id="PF17389">
    <property type="entry name" value="Bac_rhamnosid6H"/>
    <property type="match status" value="1"/>
</dbReference>
<evidence type="ECO:0000256" key="3">
    <source>
        <dbReference type="ARBA" id="ARBA00022801"/>
    </source>
</evidence>
<dbReference type="AlphaFoldDB" id="A0A4V3D0Q8"/>
<dbReference type="Pfam" id="PF25788">
    <property type="entry name" value="Ig_Rha78A_N"/>
    <property type="match status" value="1"/>
</dbReference>
<dbReference type="Gene3D" id="2.60.120.260">
    <property type="entry name" value="Galactose-binding domain-like"/>
    <property type="match status" value="2"/>
</dbReference>
<keyword evidence="10" id="KW-1185">Reference proteome</keyword>
<dbReference type="EMBL" id="SNYC01000007">
    <property type="protein sequence ID" value="TDQ06948.1"/>
    <property type="molecule type" value="Genomic_DNA"/>
</dbReference>
<name>A0A4V3D0Q8_9SPHI</name>
<dbReference type="InterPro" id="IPR035398">
    <property type="entry name" value="Bac_rhamnosid_C"/>
</dbReference>
<evidence type="ECO:0000259" key="7">
    <source>
        <dbReference type="Pfam" id="PF17389"/>
    </source>
</evidence>
<comment type="catalytic activity">
    <reaction evidence="1">
        <text>Hydrolysis of terminal non-reducing alpha-L-rhamnose residues in alpha-L-rhamnosides.</text>
        <dbReference type="EC" id="3.2.1.40"/>
    </reaction>
</comment>
<dbReference type="Pfam" id="PF17390">
    <property type="entry name" value="Bac_rhamnosid_C"/>
    <property type="match status" value="1"/>
</dbReference>
<evidence type="ECO:0000259" key="6">
    <source>
        <dbReference type="Pfam" id="PF08531"/>
    </source>
</evidence>
<sequence>MNQYLQKLVKQILFASLFVLGFSATAQKLKLSEPKVEYQDNPLSIETLKPRFSWKLISTLRNTTQSFYEVRVGTSIRIASGKDVTWKGSMNSDQSVHIVYEGPELQFKQKYYWQVRAKDNHGNTSAWTELKFWQMGMKPADWTAKWITVPGQDTSRISPIFRKEITLKKEVRSAMAYITAKGLYDAEINGKRVSDSYFAPGWTSYAKRLQYQVYDVTASLKKGNNAIGVTLGDGWYKGYIGFATQRNFYGTARALLLQIAVTYTDGTRELVETDESWKSSKSPILVSDIYSGEYYDSRLEKTGWTSPGYKEDGTWAGVQILSSGTEELVSMSGPPVKKHEQFKPLKIFKTPEGETVVDFGQNLVGWVLLKAKGPAGTKITVSHAEVLDKAGNFYTANLRSAKQQNTYILNGTDGQVFEPHFTFQGFRYARVEGFPGDLKAEDLTAVALYSDMKNTGNFTSSNQMVNQLQHNIQWGQKGNFLDVPTDCPQRDERLGWTGDAQAFYTTAAYNMDVAGFFTKWLKDLKADQLKSGSVTHVVPNVLGQGWAGAAGWGDASTIIPWQMYVAYGDKRILEDQYESMKGWVGFITSNTRENLWNTGAHFGDWLFYRPEDDNDGRAAVTDKYLIAQTYYANSVQIMIHTAEVLGKKEDAQKYTEMLIKIKKAFVNEYLTPNGRMVSGSQTAYVLALQFDMLPEDQRQQAAQRLARNVRDYGNHLTTGFLGTPYLCHVLSRFGYSDVAYDLLLQESYPSWLYPVKMGATTIWERWDGIKPDGSFQTISMNSFNHYSYGAVGDWMYRSMAGINSDASGPGYKKIRIAPKPGRSITNVSADLETAYGMVRSSWKIEGGLFKLDVTIPPNTTATVVLPQPASRNGANNSNNLDNIKEIGSGSYHFEYTYQ</sequence>
<feature type="domain" description="Bacterial alpha-L-rhamnosidase N-terminal" evidence="6">
    <location>
        <begin position="169"/>
        <end position="340"/>
    </location>
</feature>
<evidence type="ECO:0000313" key="9">
    <source>
        <dbReference type="EMBL" id="TDQ06948.1"/>
    </source>
</evidence>
<dbReference type="RefSeq" id="WP_133577774.1">
    <property type="nucleotide sequence ID" value="NZ_SNYC01000007.1"/>
</dbReference>
<reference evidence="9 10" key="1">
    <citation type="submission" date="2019-03" db="EMBL/GenBank/DDBJ databases">
        <title>Genomic Encyclopedia of Archaeal and Bacterial Type Strains, Phase II (KMG-II): from individual species to whole genera.</title>
        <authorList>
            <person name="Goeker M."/>
        </authorList>
    </citation>
    <scope>NUCLEOTIDE SEQUENCE [LARGE SCALE GENOMIC DNA]</scope>
    <source>
        <strain evidence="9 10">DSM 19035</strain>
    </source>
</reference>
<dbReference type="Pfam" id="PF05592">
    <property type="entry name" value="Bac_rhamnosid"/>
    <property type="match status" value="1"/>
</dbReference>
<dbReference type="Gene3D" id="2.60.40.10">
    <property type="entry name" value="Immunoglobulins"/>
    <property type="match status" value="1"/>
</dbReference>
<feature type="signal peptide" evidence="4">
    <location>
        <begin position="1"/>
        <end position="26"/>
    </location>
</feature>
<comment type="caution">
    <text evidence="9">The sequence shown here is derived from an EMBL/GenBank/DDBJ whole genome shotgun (WGS) entry which is preliminary data.</text>
</comment>
<gene>
    <name evidence="9" type="ORF">ATK78_3963</name>
</gene>
<feature type="domain" description="Alpha-L-rhamnosidase C-terminal" evidence="8">
    <location>
        <begin position="801"/>
        <end position="873"/>
    </location>
</feature>
<dbReference type="Pfam" id="PF08531">
    <property type="entry name" value="Bac_rhamnosid_N"/>
    <property type="match status" value="1"/>
</dbReference>
<dbReference type="GO" id="GO:0030596">
    <property type="term" value="F:alpha-L-rhamnosidase activity"/>
    <property type="evidence" value="ECO:0007669"/>
    <property type="project" value="UniProtKB-EC"/>
</dbReference>
<feature type="chain" id="PRO_5020407435" description="alpha-L-rhamnosidase" evidence="4">
    <location>
        <begin position="27"/>
        <end position="898"/>
    </location>
</feature>
<dbReference type="InterPro" id="IPR012341">
    <property type="entry name" value="6hp_glycosidase-like_sf"/>
</dbReference>
<evidence type="ECO:0000256" key="4">
    <source>
        <dbReference type="SAM" id="SignalP"/>
    </source>
</evidence>
<keyword evidence="3" id="KW-0378">Hydrolase</keyword>
<evidence type="ECO:0000256" key="2">
    <source>
        <dbReference type="ARBA" id="ARBA00012652"/>
    </source>
</evidence>
<dbReference type="Gene3D" id="2.60.420.10">
    <property type="entry name" value="Maltose phosphorylase, domain 3"/>
    <property type="match status" value="1"/>
</dbReference>
<dbReference type="EC" id="3.2.1.40" evidence="2"/>